<comment type="caution">
    <text evidence="6">The sequence shown here is derived from an EMBL/GenBank/DDBJ whole genome shotgun (WGS) entry which is preliminary data.</text>
</comment>
<dbReference type="SUPFAM" id="SSF52799">
    <property type="entry name" value="(Phosphotyrosine protein) phosphatases II"/>
    <property type="match status" value="1"/>
</dbReference>
<evidence type="ECO:0000256" key="2">
    <source>
        <dbReference type="ARBA" id="ARBA00022840"/>
    </source>
</evidence>
<dbReference type="SUPFAM" id="SSF52540">
    <property type="entry name" value="P-loop containing nucleoside triphosphate hydrolases"/>
    <property type="match status" value="1"/>
</dbReference>
<dbReference type="Gene3D" id="3.90.190.10">
    <property type="entry name" value="Protein tyrosine phosphatase superfamily"/>
    <property type="match status" value="1"/>
</dbReference>
<dbReference type="InterPro" id="IPR003439">
    <property type="entry name" value="ABC_transporter-like_ATP-bd"/>
</dbReference>
<dbReference type="SMART" id="SM00382">
    <property type="entry name" value="AAA"/>
    <property type="match status" value="1"/>
</dbReference>
<dbReference type="InterPro" id="IPR029021">
    <property type="entry name" value="Prot-tyrosine_phosphatase-like"/>
</dbReference>
<dbReference type="EMBL" id="SHKX01000013">
    <property type="protein sequence ID" value="RZU38440.1"/>
    <property type="molecule type" value="Genomic_DNA"/>
</dbReference>
<dbReference type="PANTHER" id="PTHR24220">
    <property type="entry name" value="IMPORT ATP-BINDING PROTEIN"/>
    <property type="match status" value="1"/>
</dbReference>
<organism evidence="6 7">
    <name type="scientific">Fluviicoccus keumensis</name>
    <dbReference type="NCBI Taxonomy" id="1435465"/>
    <lineage>
        <taxon>Bacteria</taxon>
        <taxon>Pseudomonadati</taxon>
        <taxon>Pseudomonadota</taxon>
        <taxon>Gammaproteobacteria</taxon>
        <taxon>Moraxellales</taxon>
        <taxon>Moraxellaceae</taxon>
        <taxon>Fluviicoccus</taxon>
    </lineage>
</organism>
<evidence type="ECO:0000259" key="5">
    <source>
        <dbReference type="PROSITE" id="PS50893"/>
    </source>
</evidence>
<evidence type="ECO:0000256" key="3">
    <source>
        <dbReference type="SAM" id="MobiDB-lite"/>
    </source>
</evidence>
<dbReference type="InterPro" id="IPR003595">
    <property type="entry name" value="Tyr_Pase_cat"/>
</dbReference>
<evidence type="ECO:0000259" key="4">
    <source>
        <dbReference type="PROSITE" id="PS50056"/>
    </source>
</evidence>
<dbReference type="Pfam" id="PF22785">
    <property type="entry name" value="Tc-R-P"/>
    <property type="match status" value="1"/>
</dbReference>
<feature type="domain" description="Tyrosine specific protein phosphatases" evidence="4">
    <location>
        <begin position="369"/>
        <end position="424"/>
    </location>
</feature>
<accession>A0A4Q7YM62</accession>
<gene>
    <name evidence="6" type="ORF">EV700_2372</name>
</gene>
<dbReference type="InterPro" id="IPR003593">
    <property type="entry name" value="AAA+_ATPase"/>
</dbReference>
<dbReference type="Proteomes" id="UP000292423">
    <property type="component" value="Unassembled WGS sequence"/>
</dbReference>
<dbReference type="SMART" id="SM00404">
    <property type="entry name" value="PTPc_motif"/>
    <property type="match status" value="1"/>
</dbReference>
<keyword evidence="1" id="KW-0547">Nucleotide-binding</keyword>
<name>A0A4Q7YM62_9GAMM</name>
<dbReference type="GO" id="GO:0005886">
    <property type="term" value="C:plasma membrane"/>
    <property type="evidence" value="ECO:0007669"/>
    <property type="project" value="TreeGrafter"/>
</dbReference>
<feature type="compositionally biased region" description="Acidic residues" evidence="3">
    <location>
        <begin position="243"/>
        <end position="254"/>
    </location>
</feature>
<dbReference type="InterPro" id="IPR015854">
    <property type="entry name" value="ABC_transpr_LolD-like"/>
</dbReference>
<dbReference type="RefSeq" id="WP_130414020.1">
    <property type="nucleotide sequence ID" value="NZ_SHKX01000013.1"/>
</dbReference>
<dbReference type="PROSITE" id="PS00383">
    <property type="entry name" value="TYR_PHOSPHATASE_1"/>
    <property type="match status" value="1"/>
</dbReference>
<dbReference type="PROSITE" id="PS50893">
    <property type="entry name" value="ABC_TRANSPORTER_2"/>
    <property type="match status" value="1"/>
</dbReference>
<proteinExistence type="predicted"/>
<keyword evidence="2" id="KW-0067">ATP-binding</keyword>
<dbReference type="GO" id="GO:0016887">
    <property type="term" value="F:ATP hydrolysis activity"/>
    <property type="evidence" value="ECO:0007669"/>
    <property type="project" value="InterPro"/>
</dbReference>
<dbReference type="InterPro" id="IPR016130">
    <property type="entry name" value="Tyr_Pase_AS"/>
</dbReference>
<dbReference type="Gene3D" id="3.40.50.300">
    <property type="entry name" value="P-loop containing nucleotide triphosphate hydrolases"/>
    <property type="match status" value="1"/>
</dbReference>
<feature type="domain" description="ABC transporter" evidence="5">
    <location>
        <begin position="5"/>
        <end position="235"/>
    </location>
</feature>
<sequence>MDAILTLEGFGLAYNDRVVLRAMDLAVPARGLTVILGPSGTGKSSLVRTLAGFNDNNPALRTWGRAEYRGHGPADKPALVMQKAALMVSSVLENLISGLADRSRLTRPEQLGRVTALCRELDQDWIIERLDWPVVKLDFPEQRLVSILREILGRPALLMLDEPTATMNDGDAARVGRLIRAAATQRPVLLVSHHLGQARALAEHLVLMASGQVQETGDATSFFRAPCSQAGQQFLVSGSCAEDAMDSPEPEESLSYDNAPARPPVIPDRSPVPTAKSRFMGPRGFVWLIPGRLAGTPWPGIVHDTDDDLDALRNVGITRLVSLTEVPFDPIQAGRFGIACASEPIPDMHAPSLTQAIAICRDIDGWIGEGDAVALHCRAGLGRTGTLLAAYWLWSGHGEYSALHAIEYVRRLESGMIQSQAQVDFLSAFADLLASGPEAAALLATPRTRPGEAPLTTPITTIPGVSYEQA</sequence>
<keyword evidence="7" id="KW-1185">Reference proteome</keyword>
<dbReference type="Pfam" id="PF00005">
    <property type="entry name" value="ABC_tran"/>
    <property type="match status" value="1"/>
</dbReference>
<dbReference type="GO" id="GO:0005524">
    <property type="term" value="F:ATP binding"/>
    <property type="evidence" value="ECO:0007669"/>
    <property type="project" value="UniProtKB-KW"/>
</dbReference>
<dbReference type="InterPro" id="IPR000387">
    <property type="entry name" value="Tyr_Pase_dom"/>
</dbReference>
<dbReference type="AlphaFoldDB" id="A0A4Q7YM62"/>
<dbReference type="InterPro" id="IPR027417">
    <property type="entry name" value="P-loop_NTPase"/>
</dbReference>
<dbReference type="PROSITE" id="PS50056">
    <property type="entry name" value="TYR_PHOSPHATASE_2"/>
    <property type="match status" value="1"/>
</dbReference>
<feature type="region of interest" description="Disordered" evidence="3">
    <location>
        <begin position="241"/>
        <end position="274"/>
    </location>
</feature>
<reference evidence="6 7" key="1">
    <citation type="submission" date="2019-02" db="EMBL/GenBank/DDBJ databases">
        <title>Genomic Encyclopedia of Type Strains, Phase IV (KMG-IV): sequencing the most valuable type-strain genomes for metagenomic binning, comparative biology and taxonomic classification.</title>
        <authorList>
            <person name="Goeker M."/>
        </authorList>
    </citation>
    <scope>NUCLEOTIDE SEQUENCE [LARGE SCALE GENOMIC DNA]</scope>
    <source>
        <strain evidence="6 7">DSM 105135</strain>
    </source>
</reference>
<dbReference type="FunFam" id="3.90.190.10:FF:000157">
    <property type="entry name" value="Protein-tyrosine phosphatase"/>
    <property type="match status" value="1"/>
</dbReference>
<protein>
    <submittedName>
        <fullName evidence="6">Atypical dual specificity phosphatase</fullName>
    </submittedName>
</protein>
<evidence type="ECO:0000313" key="6">
    <source>
        <dbReference type="EMBL" id="RZU38440.1"/>
    </source>
</evidence>
<evidence type="ECO:0000256" key="1">
    <source>
        <dbReference type="ARBA" id="ARBA00022741"/>
    </source>
</evidence>
<dbReference type="PANTHER" id="PTHR24220:SF684">
    <property type="entry name" value="FE(3+) IONS IMPORT ATP-BINDING PROTEIN FBPC"/>
    <property type="match status" value="1"/>
</dbReference>
<dbReference type="OrthoDB" id="9802264at2"/>
<dbReference type="GO" id="GO:0022857">
    <property type="term" value="F:transmembrane transporter activity"/>
    <property type="evidence" value="ECO:0007669"/>
    <property type="project" value="TreeGrafter"/>
</dbReference>
<evidence type="ECO:0000313" key="7">
    <source>
        <dbReference type="Proteomes" id="UP000292423"/>
    </source>
</evidence>